<gene>
    <name evidence="1" type="ORF">ACFQGB_01795</name>
</gene>
<dbReference type="RefSeq" id="WP_336348612.1">
    <property type="nucleotide sequence ID" value="NZ_JAZAQL010000001.1"/>
</dbReference>
<evidence type="ECO:0000313" key="2">
    <source>
        <dbReference type="Proteomes" id="UP001596395"/>
    </source>
</evidence>
<dbReference type="Proteomes" id="UP001596395">
    <property type="component" value="Unassembled WGS sequence"/>
</dbReference>
<keyword evidence="2" id="KW-1185">Reference proteome</keyword>
<proteinExistence type="predicted"/>
<evidence type="ECO:0000313" key="1">
    <source>
        <dbReference type="EMBL" id="MFC6951585.1"/>
    </source>
</evidence>
<dbReference type="EMBL" id="JBHSXN010000001">
    <property type="protein sequence ID" value="MFC6951585.1"/>
    <property type="molecule type" value="Genomic_DNA"/>
</dbReference>
<organism evidence="1 2">
    <name type="scientific">Halorubellus litoreus</name>
    <dbReference type="NCBI Taxonomy" id="755308"/>
    <lineage>
        <taxon>Archaea</taxon>
        <taxon>Methanobacteriati</taxon>
        <taxon>Methanobacteriota</taxon>
        <taxon>Stenosarchaea group</taxon>
        <taxon>Halobacteria</taxon>
        <taxon>Halobacteriales</taxon>
        <taxon>Halorubellaceae</taxon>
        <taxon>Halorubellus</taxon>
    </lineage>
</organism>
<dbReference type="SUPFAM" id="SSF51556">
    <property type="entry name" value="Metallo-dependent hydrolases"/>
    <property type="match status" value="1"/>
</dbReference>
<comment type="caution">
    <text evidence="1">The sequence shown here is derived from an EMBL/GenBank/DDBJ whole genome shotgun (WGS) entry which is preliminary data.</text>
</comment>
<name>A0ABD5V8I0_9EURY</name>
<dbReference type="AlphaFoldDB" id="A0ABD5V8I0"/>
<sequence length="274" mass="30506">MLELEHRFRVVDVHATLAPDRDDGDRARAVDPDRLEREMRQAGIVRTVVFPETRNADTDYLTANNGVARRSVERPFVAFARLTGPRDPGTAATSRLKNLAARRRDHHTDPETVEQYAYDDRFHGFVLDPATDGLPDDAVLDALEDVDLPVIVQGGSDFPPTDVADTLLSRSFTVVLAGFGGYPLQADLMHDAISLLDRYDDCYLDTSHVRFRDPLERALMEHPDRVLFGSGVPDAHPNVAIMEVLTLDVSEDKMRRAFSKNATRIVPELASDGS</sequence>
<protein>
    <submittedName>
        <fullName evidence="1">Amidohydrolase family protein</fullName>
    </submittedName>
</protein>
<accession>A0ABD5V8I0</accession>
<dbReference type="InterPro" id="IPR032466">
    <property type="entry name" value="Metal_Hydrolase"/>
</dbReference>
<reference evidence="1 2" key="1">
    <citation type="journal article" date="2019" name="Int. J. Syst. Evol. Microbiol.">
        <title>The Global Catalogue of Microorganisms (GCM) 10K type strain sequencing project: providing services to taxonomists for standard genome sequencing and annotation.</title>
        <authorList>
            <consortium name="The Broad Institute Genomics Platform"/>
            <consortium name="The Broad Institute Genome Sequencing Center for Infectious Disease"/>
            <person name="Wu L."/>
            <person name="Ma J."/>
        </authorList>
    </citation>
    <scope>NUCLEOTIDE SEQUENCE [LARGE SCALE GENOMIC DNA]</scope>
    <source>
        <strain evidence="1 2">GX26</strain>
    </source>
</reference>
<dbReference type="Gene3D" id="3.20.20.140">
    <property type="entry name" value="Metal-dependent hydrolases"/>
    <property type="match status" value="1"/>
</dbReference>